<gene>
    <name evidence="1" type="ORF">C8N24_3478</name>
</gene>
<sequence length="70" mass="7770">MARMAVQELHVHPHASTGGWVLGPAWFATLSEAEQAARRQAATQGQGSRIFLHDRYHRVRTIGGRRPGQP</sequence>
<evidence type="ECO:0000313" key="1">
    <source>
        <dbReference type="EMBL" id="RKQ93608.1"/>
    </source>
</evidence>
<dbReference type="AlphaFoldDB" id="A0A660LER9"/>
<keyword evidence="2" id="KW-1185">Reference proteome</keyword>
<accession>A0A660LER9</accession>
<comment type="caution">
    <text evidence="1">The sequence shown here is derived from an EMBL/GenBank/DDBJ whole genome shotgun (WGS) entry which is preliminary data.</text>
</comment>
<name>A0A660LER9_9ACTN</name>
<evidence type="ECO:0008006" key="3">
    <source>
        <dbReference type="Google" id="ProtNLM"/>
    </source>
</evidence>
<organism evidence="1 2">
    <name type="scientific">Solirubrobacter pauli</name>
    <dbReference type="NCBI Taxonomy" id="166793"/>
    <lineage>
        <taxon>Bacteria</taxon>
        <taxon>Bacillati</taxon>
        <taxon>Actinomycetota</taxon>
        <taxon>Thermoleophilia</taxon>
        <taxon>Solirubrobacterales</taxon>
        <taxon>Solirubrobacteraceae</taxon>
        <taxon>Solirubrobacter</taxon>
    </lineage>
</organism>
<dbReference type="EMBL" id="RBIL01000001">
    <property type="protein sequence ID" value="RKQ93608.1"/>
    <property type="molecule type" value="Genomic_DNA"/>
</dbReference>
<evidence type="ECO:0000313" key="2">
    <source>
        <dbReference type="Proteomes" id="UP000278962"/>
    </source>
</evidence>
<proteinExistence type="predicted"/>
<protein>
    <recommendedName>
        <fullName evidence="3">DUF2188 family protein</fullName>
    </recommendedName>
</protein>
<reference evidence="1 2" key="1">
    <citation type="submission" date="2018-10" db="EMBL/GenBank/DDBJ databases">
        <title>Genomic Encyclopedia of Archaeal and Bacterial Type Strains, Phase II (KMG-II): from individual species to whole genera.</title>
        <authorList>
            <person name="Goeker M."/>
        </authorList>
    </citation>
    <scope>NUCLEOTIDE SEQUENCE [LARGE SCALE GENOMIC DNA]</scope>
    <source>
        <strain evidence="1 2">DSM 14954</strain>
    </source>
</reference>
<dbReference type="Proteomes" id="UP000278962">
    <property type="component" value="Unassembled WGS sequence"/>
</dbReference>